<comment type="caution">
    <text evidence="8">The sequence shown here is derived from an EMBL/GenBank/DDBJ whole genome shotgun (WGS) entry which is preliminary data.</text>
</comment>
<name>A0A9P6HEX8_9AGAM</name>
<dbReference type="OrthoDB" id="5966927at2759"/>
<dbReference type="InterPro" id="IPR042321">
    <property type="entry name" value="Ima1"/>
</dbReference>
<dbReference type="PANTHER" id="PTHR28538:SF1">
    <property type="entry name" value="INTEGRAL INNER NUCLEAR MEMBRANE PROTEIN IMA1"/>
    <property type="match status" value="1"/>
</dbReference>
<evidence type="ECO:0000313" key="8">
    <source>
        <dbReference type="EMBL" id="KAF9785836.1"/>
    </source>
</evidence>
<dbReference type="Proteomes" id="UP000736335">
    <property type="component" value="Unassembled WGS sequence"/>
</dbReference>
<evidence type="ECO:0000259" key="7">
    <source>
        <dbReference type="Pfam" id="PF09779"/>
    </source>
</evidence>
<dbReference type="GO" id="GO:0034506">
    <property type="term" value="C:chromosome, centromeric core domain"/>
    <property type="evidence" value="ECO:0007669"/>
    <property type="project" value="TreeGrafter"/>
</dbReference>
<dbReference type="Pfam" id="PF09779">
    <property type="entry name" value="Ima1_N"/>
    <property type="match status" value="1"/>
</dbReference>
<evidence type="ECO:0000256" key="1">
    <source>
        <dbReference type="ARBA" id="ARBA00004473"/>
    </source>
</evidence>
<keyword evidence="4" id="KW-0472">Membrane</keyword>
<feature type="domain" description="Ima1 N-terminal" evidence="7">
    <location>
        <begin position="13"/>
        <end position="141"/>
    </location>
</feature>
<dbReference type="GO" id="GO:0044732">
    <property type="term" value="C:mitotic spindle pole body"/>
    <property type="evidence" value="ECO:0007669"/>
    <property type="project" value="TreeGrafter"/>
</dbReference>
<comment type="subcellular location">
    <subcellularLocation>
        <location evidence="1">Nucleus inner membrane</location>
        <topology evidence="1">Multi-pass membrane protein</topology>
    </subcellularLocation>
</comment>
<dbReference type="GO" id="GO:0071765">
    <property type="term" value="P:nuclear inner membrane organization"/>
    <property type="evidence" value="ECO:0007669"/>
    <property type="project" value="InterPro"/>
</dbReference>
<evidence type="ECO:0000256" key="2">
    <source>
        <dbReference type="ARBA" id="ARBA00022692"/>
    </source>
</evidence>
<feature type="region of interest" description="Disordered" evidence="6">
    <location>
        <begin position="412"/>
        <end position="454"/>
    </location>
</feature>
<evidence type="ECO:0000313" key="9">
    <source>
        <dbReference type="Proteomes" id="UP000736335"/>
    </source>
</evidence>
<evidence type="ECO:0000256" key="3">
    <source>
        <dbReference type="ARBA" id="ARBA00022989"/>
    </source>
</evidence>
<evidence type="ECO:0000256" key="5">
    <source>
        <dbReference type="ARBA" id="ARBA00023242"/>
    </source>
</evidence>
<evidence type="ECO:0000256" key="6">
    <source>
        <dbReference type="SAM" id="MobiDB-lite"/>
    </source>
</evidence>
<dbReference type="EMBL" id="WIUZ02000006">
    <property type="protein sequence ID" value="KAF9785836.1"/>
    <property type="molecule type" value="Genomic_DNA"/>
</dbReference>
<accession>A0A9P6HEX8</accession>
<dbReference type="GO" id="GO:0034992">
    <property type="term" value="C:microtubule organizing center attachment site"/>
    <property type="evidence" value="ECO:0007669"/>
    <property type="project" value="TreeGrafter"/>
</dbReference>
<dbReference type="AlphaFoldDB" id="A0A9P6HEX8"/>
<keyword evidence="3" id="KW-1133">Transmembrane helix</keyword>
<feature type="compositionally biased region" description="Gly residues" evidence="6">
    <location>
        <begin position="509"/>
        <end position="521"/>
    </location>
</feature>
<dbReference type="InterPro" id="IPR018617">
    <property type="entry name" value="Ima1_N"/>
</dbReference>
<keyword evidence="2" id="KW-0812">Transmembrane</keyword>
<reference evidence="8" key="2">
    <citation type="submission" date="2020-11" db="EMBL/GenBank/DDBJ databases">
        <authorList>
            <consortium name="DOE Joint Genome Institute"/>
            <person name="Kuo A."/>
            <person name="Miyauchi S."/>
            <person name="Kiss E."/>
            <person name="Drula E."/>
            <person name="Kohler A."/>
            <person name="Sanchez-Garcia M."/>
            <person name="Andreopoulos B."/>
            <person name="Barry K.W."/>
            <person name="Bonito G."/>
            <person name="Buee M."/>
            <person name="Carver A."/>
            <person name="Chen C."/>
            <person name="Cichocki N."/>
            <person name="Clum A."/>
            <person name="Culley D."/>
            <person name="Crous P.W."/>
            <person name="Fauchery L."/>
            <person name="Girlanda M."/>
            <person name="Hayes R."/>
            <person name="Keri Z."/>
            <person name="Labutti K."/>
            <person name="Lipzen A."/>
            <person name="Lombard V."/>
            <person name="Magnuson J."/>
            <person name="Maillard F."/>
            <person name="Morin E."/>
            <person name="Murat C."/>
            <person name="Nolan M."/>
            <person name="Ohm R."/>
            <person name="Pangilinan J."/>
            <person name="Pereira M."/>
            <person name="Perotto S."/>
            <person name="Peter M."/>
            <person name="Riley R."/>
            <person name="Sitrit Y."/>
            <person name="Stielow B."/>
            <person name="Szollosi G."/>
            <person name="Zifcakova L."/>
            <person name="Stursova M."/>
            <person name="Spatafora J.W."/>
            <person name="Tedersoo L."/>
            <person name="Vaario L.-M."/>
            <person name="Yamada A."/>
            <person name="Yan M."/>
            <person name="Wang P."/>
            <person name="Xu J."/>
            <person name="Bruns T."/>
            <person name="Baldrian P."/>
            <person name="Vilgalys R."/>
            <person name="Henrissat B."/>
            <person name="Grigoriev I.V."/>
            <person name="Hibbett D."/>
            <person name="Nagy L.G."/>
            <person name="Martin F.M."/>
        </authorList>
    </citation>
    <scope>NUCLEOTIDE SEQUENCE</scope>
    <source>
        <strain evidence="8">UH-Tt-Lm1</strain>
    </source>
</reference>
<reference evidence="8" key="1">
    <citation type="journal article" date="2020" name="Nat. Commun.">
        <title>Large-scale genome sequencing of mycorrhizal fungi provides insights into the early evolution of symbiotic traits.</title>
        <authorList>
            <person name="Miyauchi S."/>
            <person name="Kiss E."/>
            <person name="Kuo A."/>
            <person name="Drula E."/>
            <person name="Kohler A."/>
            <person name="Sanchez-Garcia M."/>
            <person name="Morin E."/>
            <person name="Andreopoulos B."/>
            <person name="Barry K.W."/>
            <person name="Bonito G."/>
            <person name="Buee M."/>
            <person name="Carver A."/>
            <person name="Chen C."/>
            <person name="Cichocki N."/>
            <person name="Clum A."/>
            <person name="Culley D."/>
            <person name="Crous P.W."/>
            <person name="Fauchery L."/>
            <person name="Girlanda M."/>
            <person name="Hayes R.D."/>
            <person name="Keri Z."/>
            <person name="LaButti K."/>
            <person name="Lipzen A."/>
            <person name="Lombard V."/>
            <person name="Magnuson J."/>
            <person name="Maillard F."/>
            <person name="Murat C."/>
            <person name="Nolan M."/>
            <person name="Ohm R.A."/>
            <person name="Pangilinan J."/>
            <person name="Pereira M.F."/>
            <person name="Perotto S."/>
            <person name="Peter M."/>
            <person name="Pfister S."/>
            <person name="Riley R."/>
            <person name="Sitrit Y."/>
            <person name="Stielow J.B."/>
            <person name="Szollosi G."/>
            <person name="Zifcakova L."/>
            <person name="Stursova M."/>
            <person name="Spatafora J.W."/>
            <person name="Tedersoo L."/>
            <person name="Vaario L.M."/>
            <person name="Yamada A."/>
            <person name="Yan M."/>
            <person name="Wang P."/>
            <person name="Xu J."/>
            <person name="Bruns T."/>
            <person name="Baldrian P."/>
            <person name="Vilgalys R."/>
            <person name="Dunand C."/>
            <person name="Henrissat B."/>
            <person name="Grigoriev I.V."/>
            <person name="Hibbett D."/>
            <person name="Nagy L.G."/>
            <person name="Martin F.M."/>
        </authorList>
    </citation>
    <scope>NUCLEOTIDE SEQUENCE</scope>
    <source>
        <strain evidence="8">UH-Tt-Lm1</strain>
    </source>
</reference>
<dbReference type="PANTHER" id="PTHR28538">
    <property type="entry name" value="INTEGRAL INNER NUCLEAR MEMBRANE PROTEIN IMA1"/>
    <property type="match status" value="1"/>
</dbReference>
<organism evidence="8 9">
    <name type="scientific">Thelephora terrestris</name>
    <dbReference type="NCBI Taxonomy" id="56493"/>
    <lineage>
        <taxon>Eukaryota</taxon>
        <taxon>Fungi</taxon>
        <taxon>Dikarya</taxon>
        <taxon>Basidiomycota</taxon>
        <taxon>Agaricomycotina</taxon>
        <taxon>Agaricomycetes</taxon>
        <taxon>Thelephorales</taxon>
        <taxon>Thelephoraceae</taxon>
        <taxon>Thelephora</taxon>
    </lineage>
</organism>
<protein>
    <submittedName>
        <fullName evidence="8">Ima1 N-terminal domain-containing protein</fullName>
    </submittedName>
</protein>
<keyword evidence="9" id="KW-1185">Reference proteome</keyword>
<gene>
    <name evidence="8" type="ORF">BJ322DRAFT_744414</name>
</gene>
<dbReference type="GO" id="GO:0005637">
    <property type="term" value="C:nuclear inner membrane"/>
    <property type="evidence" value="ECO:0007669"/>
    <property type="project" value="UniProtKB-SubCell"/>
</dbReference>
<keyword evidence="5" id="KW-0539">Nucleus</keyword>
<feature type="region of interest" description="Disordered" evidence="6">
    <location>
        <begin position="501"/>
        <end position="531"/>
    </location>
</feature>
<sequence length="531" mass="58895">MLRQLSIPLIQTTCFFCQSHINPPPRNPRSYKCPHCQCWNRYDVHGEITSDDPAMHDAGMNLKSFAKRASPRKDRFLPSYGKTVFCHTCQTNQMLLTNLLANYLPPPEDPEYSTRLASLPSYQASVELRYPPVCEKCLPLVEEEIRSRDHMARTSALGHWLKSSKGKGKERVASGDIHAIGKGRSWENSVMGVKKVKRDGQIWMVRGGVWIAALVLSVGVDAAGSISDWRIPVDREWVCKVTPSLMIASCFVVLTWNPWEHYVNKANIQGRGFRIKGATAYVIWQSLAWCSRTLTCALVYLAGTVSSKDYLSLRQAGPEPEHIAGWSTSRLYFSASLILELFVLIISFATLKVVRPPSIRLIEQTANASTTRSSSLPPAPAPRFPIPQQPQVQESDLLGSLTLSNNPMATIRTNPIFGTPSLLNPPPVEEREADDPNAMDWTPTNPSPKEVANPFLRAGSAPVRSRRGDGEEELVLRRQRFFPPEEPTGLEGLLNNTVLVEPPASSSSGNGGNAKGAGGWWRGRFWPTDPS</sequence>
<evidence type="ECO:0000256" key="4">
    <source>
        <dbReference type="ARBA" id="ARBA00023136"/>
    </source>
</evidence>
<proteinExistence type="predicted"/>